<keyword evidence="1" id="KW-1133">Transmembrane helix</keyword>
<keyword evidence="1" id="KW-0472">Membrane</keyword>
<evidence type="ECO:0000256" key="1">
    <source>
        <dbReference type="SAM" id="Phobius"/>
    </source>
</evidence>
<feature type="transmembrane region" description="Helical" evidence="1">
    <location>
        <begin position="65"/>
        <end position="81"/>
    </location>
</feature>
<feature type="transmembrane region" description="Helical" evidence="1">
    <location>
        <begin position="41"/>
        <end position="58"/>
    </location>
</feature>
<name>A0A382M6D2_9ZZZZ</name>
<feature type="transmembrane region" description="Helical" evidence="1">
    <location>
        <begin position="15"/>
        <end position="35"/>
    </location>
</feature>
<dbReference type="EMBL" id="UINC01091658">
    <property type="protein sequence ID" value="SVC44594.1"/>
    <property type="molecule type" value="Genomic_DNA"/>
</dbReference>
<sequence>MLEEIKNIKSEKSDLRNFGIIVGIILLIISGFLFWKEKESFQIFLAIGIILFLTAIALPSVLKPVYWIWMIFAIILGWIMTRVILSLMFYVVFTPIGLILRFFGKQFLELRWDKSKESYWNFRTNEHLKKENYEKQF</sequence>
<proteinExistence type="predicted"/>
<dbReference type="Pfam" id="PF19588">
    <property type="entry name" value="SxtJ"/>
    <property type="match status" value="1"/>
</dbReference>
<evidence type="ECO:0008006" key="3">
    <source>
        <dbReference type="Google" id="ProtNLM"/>
    </source>
</evidence>
<keyword evidence="1" id="KW-0812">Transmembrane</keyword>
<organism evidence="2">
    <name type="scientific">marine metagenome</name>
    <dbReference type="NCBI Taxonomy" id="408172"/>
    <lineage>
        <taxon>unclassified sequences</taxon>
        <taxon>metagenomes</taxon>
        <taxon>ecological metagenomes</taxon>
    </lineage>
</organism>
<evidence type="ECO:0000313" key="2">
    <source>
        <dbReference type="EMBL" id="SVC44594.1"/>
    </source>
</evidence>
<reference evidence="2" key="1">
    <citation type="submission" date="2018-05" db="EMBL/GenBank/DDBJ databases">
        <authorList>
            <person name="Lanie J.A."/>
            <person name="Ng W.-L."/>
            <person name="Kazmierczak K.M."/>
            <person name="Andrzejewski T.M."/>
            <person name="Davidsen T.M."/>
            <person name="Wayne K.J."/>
            <person name="Tettelin H."/>
            <person name="Glass J.I."/>
            <person name="Rusch D."/>
            <person name="Podicherti R."/>
            <person name="Tsui H.-C.T."/>
            <person name="Winkler M.E."/>
        </authorList>
    </citation>
    <scope>NUCLEOTIDE SEQUENCE</scope>
</reference>
<dbReference type="InterPro" id="IPR045781">
    <property type="entry name" value="SxtJ"/>
</dbReference>
<accession>A0A382M6D2</accession>
<dbReference type="AlphaFoldDB" id="A0A382M6D2"/>
<feature type="transmembrane region" description="Helical" evidence="1">
    <location>
        <begin position="87"/>
        <end position="104"/>
    </location>
</feature>
<gene>
    <name evidence="2" type="ORF">METZ01_LOCUS297448</name>
</gene>
<protein>
    <recommendedName>
        <fullName evidence="3">SxtJ</fullName>
    </recommendedName>
</protein>